<dbReference type="InterPro" id="IPR032818">
    <property type="entry name" value="DedA-like"/>
</dbReference>
<keyword evidence="4 7" id="KW-0812">Transmembrane</keyword>
<keyword evidence="5 7" id="KW-1133">Transmembrane helix</keyword>
<dbReference type="GO" id="GO:0005886">
    <property type="term" value="C:plasma membrane"/>
    <property type="evidence" value="ECO:0007669"/>
    <property type="project" value="UniProtKB-SubCell"/>
</dbReference>
<evidence type="ECO:0000313" key="10">
    <source>
        <dbReference type="Proteomes" id="UP000606044"/>
    </source>
</evidence>
<reference evidence="9" key="2">
    <citation type="submission" date="2020-09" db="EMBL/GenBank/DDBJ databases">
        <authorList>
            <person name="Sun Q."/>
            <person name="Sedlacek I."/>
        </authorList>
    </citation>
    <scope>NUCLEOTIDE SEQUENCE</scope>
    <source>
        <strain evidence="9">CCM 7897</strain>
    </source>
</reference>
<evidence type="ECO:0000256" key="7">
    <source>
        <dbReference type="RuleBase" id="RU367016"/>
    </source>
</evidence>
<comment type="similarity">
    <text evidence="2 7">Belongs to the DedA family.</text>
</comment>
<sequence length="188" mass="20360">MFDFNSIVSPVLAFVEQHQQWAAPIVFALAFGESLAVLSIFIPATVLLLGIGALIEASGLSFWPIWMAASLGAILGDTVSYIIGYYFKDGVKRMWPLSRHPEMVAQAESFFARYGVWGVAVGRFFGPARAVVPLLAGILAMRQIPFQIANIGSAFAWSFAMLAPGAAALKLLDHLPNSSEGWLRMLGL</sequence>
<comment type="caution">
    <text evidence="9">The sequence shown here is derived from an EMBL/GenBank/DDBJ whole genome shotgun (WGS) entry which is preliminary data.</text>
</comment>
<evidence type="ECO:0000256" key="3">
    <source>
        <dbReference type="ARBA" id="ARBA00022475"/>
    </source>
</evidence>
<comment type="caution">
    <text evidence="7">Lacks conserved residue(s) required for the propagation of feature annotation.</text>
</comment>
<evidence type="ECO:0000256" key="2">
    <source>
        <dbReference type="ARBA" id="ARBA00010792"/>
    </source>
</evidence>
<reference evidence="9" key="1">
    <citation type="journal article" date="2014" name="Int. J. Syst. Evol. Microbiol.">
        <title>Complete genome sequence of Corynebacterium casei LMG S-19264T (=DSM 44701T), isolated from a smear-ripened cheese.</title>
        <authorList>
            <consortium name="US DOE Joint Genome Institute (JGI-PGF)"/>
            <person name="Walter F."/>
            <person name="Albersmeier A."/>
            <person name="Kalinowski J."/>
            <person name="Ruckert C."/>
        </authorList>
    </citation>
    <scope>NUCLEOTIDE SEQUENCE</scope>
    <source>
        <strain evidence="9">CCM 7897</strain>
    </source>
</reference>
<feature type="domain" description="VTT" evidence="8">
    <location>
        <begin position="42"/>
        <end position="165"/>
    </location>
</feature>
<protein>
    <submittedName>
        <fullName evidence="9">Cytochrome o ubiquinol oxidase</fullName>
    </submittedName>
</protein>
<dbReference type="RefSeq" id="WP_188578072.1">
    <property type="nucleotide sequence ID" value="NZ_BMCT01000002.1"/>
</dbReference>
<keyword evidence="6 7" id="KW-0472">Membrane</keyword>
<evidence type="ECO:0000313" key="9">
    <source>
        <dbReference type="EMBL" id="GGF60596.1"/>
    </source>
</evidence>
<evidence type="ECO:0000259" key="8">
    <source>
        <dbReference type="Pfam" id="PF09335"/>
    </source>
</evidence>
<organism evidence="9 10">
    <name type="scientific">Azorhizobium oxalatiphilum</name>
    <dbReference type="NCBI Taxonomy" id="980631"/>
    <lineage>
        <taxon>Bacteria</taxon>
        <taxon>Pseudomonadati</taxon>
        <taxon>Pseudomonadota</taxon>
        <taxon>Alphaproteobacteria</taxon>
        <taxon>Hyphomicrobiales</taxon>
        <taxon>Xanthobacteraceae</taxon>
        <taxon>Azorhizobium</taxon>
    </lineage>
</organism>
<dbReference type="PANTHER" id="PTHR30353:SF15">
    <property type="entry name" value="INNER MEMBRANE PROTEIN YABI"/>
    <property type="match status" value="1"/>
</dbReference>
<dbReference type="EMBL" id="BMCT01000002">
    <property type="protein sequence ID" value="GGF60596.1"/>
    <property type="molecule type" value="Genomic_DNA"/>
</dbReference>
<keyword evidence="3 7" id="KW-1003">Cell membrane</keyword>
<evidence type="ECO:0000256" key="5">
    <source>
        <dbReference type="ARBA" id="ARBA00022989"/>
    </source>
</evidence>
<evidence type="ECO:0000256" key="4">
    <source>
        <dbReference type="ARBA" id="ARBA00022692"/>
    </source>
</evidence>
<dbReference type="Proteomes" id="UP000606044">
    <property type="component" value="Unassembled WGS sequence"/>
</dbReference>
<proteinExistence type="inferred from homology"/>
<keyword evidence="10" id="KW-1185">Reference proteome</keyword>
<dbReference type="Pfam" id="PF09335">
    <property type="entry name" value="VTT_dom"/>
    <property type="match status" value="1"/>
</dbReference>
<evidence type="ECO:0000256" key="1">
    <source>
        <dbReference type="ARBA" id="ARBA00004651"/>
    </source>
</evidence>
<dbReference type="AlphaFoldDB" id="A0A917BVS2"/>
<accession>A0A917BVS2</accession>
<feature type="transmembrane region" description="Helical" evidence="7">
    <location>
        <begin position="148"/>
        <end position="169"/>
    </location>
</feature>
<dbReference type="PANTHER" id="PTHR30353">
    <property type="entry name" value="INNER MEMBRANE PROTEIN DEDA-RELATED"/>
    <property type="match status" value="1"/>
</dbReference>
<gene>
    <name evidence="9" type="ORF">GCM10007301_20430</name>
</gene>
<feature type="transmembrane region" description="Helical" evidence="7">
    <location>
        <begin position="21"/>
        <end position="51"/>
    </location>
</feature>
<feature type="transmembrane region" description="Helical" evidence="7">
    <location>
        <begin position="63"/>
        <end position="87"/>
    </location>
</feature>
<comment type="subcellular location">
    <subcellularLocation>
        <location evidence="1 7">Cell membrane</location>
        <topology evidence="1 7">Multi-pass membrane protein</topology>
    </subcellularLocation>
</comment>
<name>A0A917BVS2_9HYPH</name>
<evidence type="ECO:0000256" key="6">
    <source>
        <dbReference type="ARBA" id="ARBA00023136"/>
    </source>
</evidence>
<dbReference type="InterPro" id="IPR032816">
    <property type="entry name" value="VTT_dom"/>
</dbReference>